<keyword evidence="3" id="KW-0472">Membrane</keyword>
<dbReference type="AlphaFoldDB" id="A1ZG63"/>
<dbReference type="SUPFAM" id="SSF51395">
    <property type="entry name" value="FMN-linked oxidoreductases"/>
    <property type="match status" value="1"/>
</dbReference>
<evidence type="ECO:0000313" key="5">
    <source>
        <dbReference type="EMBL" id="EAY30480.1"/>
    </source>
</evidence>
<gene>
    <name evidence="5" type="ORF">M23134_03116</name>
</gene>
<dbReference type="InterPro" id="IPR024188">
    <property type="entry name" value="GltB"/>
</dbReference>
<evidence type="ECO:0000256" key="1">
    <source>
        <dbReference type="ARBA" id="ARBA00009716"/>
    </source>
</evidence>
<reference evidence="5 6" key="1">
    <citation type="submission" date="2007-01" db="EMBL/GenBank/DDBJ databases">
        <authorList>
            <person name="Haygood M."/>
            <person name="Podell S."/>
            <person name="Anderson C."/>
            <person name="Hopkinson B."/>
            <person name="Roe K."/>
            <person name="Barbeau K."/>
            <person name="Gaasterland T."/>
            <person name="Ferriera S."/>
            <person name="Johnson J."/>
            <person name="Kravitz S."/>
            <person name="Beeson K."/>
            <person name="Sutton G."/>
            <person name="Rogers Y.-H."/>
            <person name="Friedman R."/>
            <person name="Frazier M."/>
            <person name="Venter J.C."/>
        </authorList>
    </citation>
    <scope>NUCLEOTIDE SEQUENCE [LARGE SCALE GENOMIC DNA]</scope>
    <source>
        <strain evidence="5 6">ATCC 23134</strain>
    </source>
</reference>
<sequence>MQRFKEFITELEFLEVEFLAILFVLIPIWIIYLAIRDILNKRQTIKHNFPVVGRLRYLLESIGPELRQYIVASNREELPFNRSQRSWVYASSKKQNNYEGFGTDKDIYAPGHVFINPAMFAYQLPENHPNLKDPHFLPCAKVMGEYNQRKRPFRPYSLGNISAMSFGSLSRNAVTALNRGAHTSGCYHNTGEGSLSPYHSHGSDVMFHFGTGYYGVRNKDGNFSMDKLVELVEKNSFIRAVEIKLSQGAKPGKGGILPASKITKEIAEIRGLPMGKDILSPASHTAFTNVPEMLDFIEDVAENTGLPVGFKSAVGQLKMWEELADLMVQRGKGPDFITIDGGEGGTGAAPHSFADHVSLPFAFAFTSVYQIFLERGLTDRVVFVASGRLGFPAKALMAMAMGADLIQMAREPMMAIGCIQAQVCHTNKCPAGVATQNKWLSSGLDPTFKSVRFHNYMTAFRKEVLQISHACGYEHPCQITMHDIEVGMGASRSTQTLADNYGYTKTPVEFKGMQSLLDCPHLGGLGKNITSVEALTKVKATH</sequence>
<proteinExistence type="inferred from homology"/>
<organism evidence="5 6">
    <name type="scientific">Microscilla marina ATCC 23134</name>
    <dbReference type="NCBI Taxonomy" id="313606"/>
    <lineage>
        <taxon>Bacteria</taxon>
        <taxon>Pseudomonadati</taxon>
        <taxon>Bacteroidota</taxon>
        <taxon>Cytophagia</taxon>
        <taxon>Cytophagales</taxon>
        <taxon>Microscillaceae</taxon>
        <taxon>Microscilla</taxon>
    </lineage>
</organism>
<dbReference type="GO" id="GO:0006537">
    <property type="term" value="P:glutamate biosynthetic process"/>
    <property type="evidence" value="ECO:0007669"/>
    <property type="project" value="InterPro"/>
</dbReference>
<dbReference type="PIRSF" id="PIRSF006429">
    <property type="entry name" value="GOGAT_lg_2"/>
    <property type="match status" value="1"/>
</dbReference>
<keyword evidence="3" id="KW-0812">Transmembrane</keyword>
<dbReference type="GO" id="GO:0015930">
    <property type="term" value="F:glutamate synthase activity"/>
    <property type="evidence" value="ECO:0007669"/>
    <property type="project" value="InterPro"/>
</dbReference>
<accession>A1ZG63</accession>
<evidence type="ECO:0000256" key="3">
    <source>
        <dbReference type="SAM" id="Phobius"/>
    </source>
</evidence>
<dbReference type="eggNOG" id="COG0069">
    <property type="taxonomic scope" value="Bacteria"/>
</dbReference>
<dbReference type="CDD" id="cd02808">
    <property type="entry name" value="GltS_FMN"/>
    <property type="match status" value="1"/>
</dbReference>
<dbReference type="OrthoDB" id="9758182at2"/>
<evidence type="ECO:0000259" key="4">
    <source>
        <dbReference type="Pfam" id="PF01645"/>
    </source>
</evidence>
<dbReference type="RefSeq" id="WP_002694707.1">
    <property type="nucleotide sequence ID" value="NZ_AAWS01000006.1"/>
</dbReference>
<dbReference type="PANTHER" id="PTHR43819:SF1">
    <property type="entry name" value="ARCHAEAL-TYPE GLUTAMATE SYNTHASE [NADPH]"/>
    <property type="match status" value="1"/>
</dbReference>
<dbReference type="InterPro" id="IPR002932">
    <property type="entry name" value="Glu_synthdom"/>
</dbReference>
<comment type="caution">
    <text evidence="5">The sequence shown here is derived from an EMBL/GenBank/DDBJ whole genome shotgun (WGS) entry which is preliminary data.</text>
</comment>
<protein>
    <submittedName>
        <fullName evidence="5">Glutamate synthase</fullName>
    </submittedName>
</protein>
<keyword evidence="6" id="KW-1185">Reference proteome</keyword>
<evidence type="ECO:0000256" key="2">
    <source>
        <dbReference type="PIRNR" id="PIRNR006429"/>
    </source>
</evidence>
<name>A1ZG63_MICM2</name>
<dbReference type="Pfam" id="PF01645">
    <property type="entry name" value="Glu_synthase"/>
    <property type="match status" value="1"/>
</dbReference>
<dbReference type="EMBL" id="AAWS01000006">
    <property type="protein sequence ID" value="EAY30480.1"/>
    <property type="molecule type" value="Genomic_DNA"/>
</dbReference>
<dbReference type="Proteomes" id="UP000004095">
    <property type="component" value="Unassembled WGS sequence"/>
</dbReference>
<dbReference type="InterPro" id="IPR013785">
    <property type="entry name" value="Aldolase_TIM"/>
</dbReference>
<feature type="transmembrane region" description="Helical" evidence="3">
    <location>
        <begin position="12"/>
        <end position="35"/>
    </location>
</feature>
<dbReference type="Gene3D" id="3.20.20.70">
    <property type="entry name" value="Aldolase class I"/>
    <property type="match status" value="1"/>
</dbReference>
<evidence type="ECO:0000313" key="6">
    <source>
        <dbReference type="Proteomes" id="UP000004095"/>
    </source>
</evidence>
<dbReference type="PANTHER" id="PTHR43819">
    <property type="entry name" value="ARCHAEAL-TYPE GLUTAMATE SYNTHASE [NADPH]"/>
    <property type="match status" value="1"/>
</dbReference>
<comment type="similarity">
    <text evidence="1 2">Belongs to the glutamate synthase family.</text>
</comment>
<feature type="domain" description="Glutamate synthase" evidence="4">
    <location>
        <begin position="160"/>
        <end position="473"/>
    </location>
</feature>
<keyword evidence="3" id="KW-1133">Transmembrane helix</keyword>